<dbReference type="Proteomes" id="UP000288052">
    <property type="component" value="Unassembled WGS sequence"/>
</dbReference>
<dbReference type="InterPro" id="IPR004474">
    <property type="entry name" value="LytR_CpsA_psr"/>
</dbReference>
<feature type="region of interest" description="Disordered" evidence="2">
    <location>
        <begin position="1"/>
        <end position="122"/>
    </location>
</feature>
<feature type="compositionally biased region" description="Basic and acidic residues" evidence="2">
    <location>
        <begin position="19"/>
        <end position="41"/>
    </location>
</feature>
<keyword evidence="3" id="KW-0472">Membrane</keyword>
<feature type="compositionally biased region" description="Pro residues" evidence="2">
    <location>
        <begin position="8"/>
        <end position="17"/>
    </location>
</feature>
<dbReference type="PANTHER" id="PTHR33392:SF6">
    <property type="entry name" value="POLYISOPRENYL-TEICHOIC ACID--PEPTIDOGLYCAN TEICHOIC ACID TRANSFERASE TAGU"/>
    <property type="match status" value="1"/>
</dbReference>
<feature type="region of interest" description="Disordered" evidence="2">
    <location>
        <begin position="170"/>
        <end position="190"/>
    </location>
</feature>
<dbReference type="RefSeq" id="WP_126031166.1">
    <property type="nucleotide sequence ID" value="NZ_QXGI01000001.1"/>
</dbReference>
<feature type="transmembrane region" description="Helical" evidence="3">
    <location>
        <begin position="127"/>
        <end position="150"/>
    </location>
</feature>
<dbReference type="Gene3D" id="3.40.630.190">
    <property type="entry name" value="LCP protein"/>
    <property type="match status" value="1"/>
</dbReference>
<dbReference type="EMBL" id="QXGI01000001">
    <property type="protein sequence ID" value="RSX49620.1"/>
    <property type="molecule type" value="Genomic_DNA"/>
</dbReference>
<feature type="compositionally biased region" description="Low complexity" evidence="2">
    <location>
        <begin position="105"/>
        <end position="115"/>
    </location>
</feature>
<keyword evidence="3" id="KW-0812">Transmembrane</keyword>
<dbReference type="OrthoDB" id="9782542at2"/>
<gene>
    <name evidence="5" type="ORF">D2E22_0081</name>
</gene>
<evidence type="ECO:0000313" key="6">
    <source>
        <dbReference type="Proteomes" id="UP000288052"/>
    </source>
</evidence>
<evidence type="ECO:0000313" key="5">
    <source>
        <dbReference type="EMBL" id="RSX49620.1"/>
    </source>
</evidence>
<organism evidence="5 6">
    <name type="scientific">Bifidobacterium castoris</name>
    <dbReference type="NCBI Taxonomy" id="2306972"/>
    <lineage>
        <taxon>Bacteria</taxon>
        <taxon>Bacillati</taxon>
        <taxon>Actinomycetota</taxon>
        <taxon>Actinomycetes</taxon>
        <taxon>Bifidobacteriales</taxon>
        <taxon>Bifidobacteriaceae</taxon>
        <taxon>Bifidobacterium</taxon>
    </lineage>
</organism>
<dbReference type="AlphaFoldDB" id="A0A430F9W0"/>
<evidence type="ECO:0000256" key="2">
    <source>
        <dbReference type="SAM" id="MobiDB-lite"/>
    </source>
</evidence>
<keyword evidence="3" id="KW-1133">Transmembrane helix</keyword>
<dbReference type="PANTHER" id="PTHR33392">
    <property type="entry name" value="POLYISOPRENYL-TEICHOIC ACID--PEPTIDOGLYCAN TEICHOIC ACID TRANSFERASE TAGU"/>
    <property type="match status" value="1"/>
</dbReference>
<comment type="caution">
    <text evidence="5">The sequence shown here is derived from an EMBL/GenBank/DDBJ whole genome shotgun (WGS) entry which is preliminary data.</text>
</comment>
<feature type="domain" description="Cell envelope-related transcriptional attenuator" evidence="4">
    <location>
        <begin position="192"/>
        <end position="334"/>
    </location>
</feature>
<evidence type="ECO:0000256" key="3">
    <source>
        <dbReference type="SAM" id="Phobius"/>
    </source>
</evidence>
<dbReference type="InterPro" id="IPR050922">
    <property type="entry name" value="LytR/CpsA/Psr_CW_biosynth"/>
</dbReference>
<proteinExistence type="inferred from homology"/>
<keyword evidence="6" id="KW-1185">Reference proteome</keyword>
<comment type="similarity">
    <text evidence="1">Belongs to the LytR/CpsA/Psr (LCP) family.</text>
</comment>
<feature type="compositionally biased region" description="Low complexity" evidence="2">
    <location>
        <begin position="86"/>
        <end position="96"/>
    </location>
</feature>
<dbReference type="NCBIfam" id="TIGR00350">
    <property type="entry name" value="lytR_cpsA_psr"/>
    <property type="match status" value="1"/>
</dbReference>
<name>A0A430F9W0_9BIFI</name>
<protein>
    <submittedName>
        <fullName evidence="5">Transcriptional regulator</fullName>
    </submittedName>
</protein>
<accession>A0A430F9W0</accession>
<sequence length="435" mass="45926">MSNTDDPTTPPSFAPGPRPRRDVDGASRRQADARPAVRDTTRSTPPPSFAPRTRSSAPETAAEGTRPASIPPRTTARRAASEHRAPAAAPTPTHRGGTAGRTEARAANTAAAVRPARGRRPHRARRIVTAVLAALLAAVLIAGLSAWHWVDSGLRRADWLTDSPSGPATSWLILGSDERDGTTGQDGTTGERTDTILVLTKPKNGPASLISIPRDSLVEVDGELSKINAVLGLYGRKSLVAKVEDITGQKIDHVAKINFGGLTTIVDALGGVELCYDQDVDDEKSEMHWTAGCHVVDGKQALAFSRMRYSDPQGDFGRAQRQRQVIGAIAKKAASPSTLLDLPKLTRVGDAAMAAITVDEKATPATMARMLLAFRDASGAGGITGTVYWTDPGYYVDGVGSSVLLDDARNIELFAQLVDGTHKAGVVGTQAEQQG</sequence>
<evidence type="ECO:0000256" key="1">
    <source>
        <dbReference type="ARBA" id="ARBA00006068"/>
    </source>
</evidence>
<dbReference type="Pfam" id="PF03816">
    <property type="entry name" value="LytR_cpsA_psr"/>
    <property type="match status" value="1"/>
</dbReference>
<evidence type="ECO:0000259" key="4">
    <source>
        <dbReference type="Pfam" id="PF03816"/>
    </source>
</evidence>
<reference evidence="5 6" key="1">
    <citation type="submission" date="2018-09" db="EMBL/GenBank/DDBJ databases">
        <title>Characterization of the phylogenetic diversity of five novel species belonging to the genus Bifidobacterium.</title>
        <authorList>
            <person name="Lugli G.A."/>
            <person name="Duranti S."/>
            <person name="Milani C."/>
        </authorList>
    </citation>
    <scope>NUCLEOTIDE SEQUENCE [LARGE SCALE GENOMIC DNA]</scope>
    <source>
        <strain evidence="5 6">2020B</strain>
    </source>
</reference>